<keyword evidence="12" id="KW-1185">Reference proteome</keyword>
<dbReference type="PROSITE" id="PS51767">
    <property type="entry name" value="PEPTIDASE_A1"/>
    <property type="match status" value="1"/>
</dbReference>
<protein>
    <submittedName>
        <fullName evidence="11">Acid protease</fullName>
    </submittedName>
</protein>
<keyword evidence="2 11" id="KW-0645">Protease</keyword>
<dbReference type="AlphaFoldDB" id="A0A1J7JGB7"/>
<dbReference type="PANTHER" id="PTHR47965">
    <property type="entry name" value="ASPARTYL PROTEASE-RELATED"/>
    <property type="match status" value="1"/>
</dbReference>
<dbReference type="Proteomes" id="UP000182658">
    <property type="component" value="Unassembled WGS sequence"/>
</dbReference>
<evidence type="ECO:0000256" key="8">
    <source>
        <dbReference type="SAM" id="MobiDB-lite"/>
    </source>
</evidence>
<feature type="signal peptide" evidence="9">
    <location>
        <begin position="1"/>
        <end position="19"/>
    </location>
</feature>
<feature type="chain" id="PRO_5012972927" evidence="9">
    <location>
        <begin position="20"/>
        <end position="930"/>
    </location>
</feature>
<evidence type="ECO:0000256" key="3">
    <source>
        <dbReference type="ARBA" id="ARBA00022729"/>
    </source>
</evidence>
<evidence type="ECO:0000313" key="11">
    <source>
        <dbReference type="EMBL" id="OIW28768.1"/>
    </source>
</evidence>
<comment type="similarity">
    <text evidence="1">Belongs to the peptidase A1 family.</text>
</comment>
<dbReference type="GO" id="GO:0005576">
    <property type="term" value="C:extracellular region"/>
    <property type="evidence" value="ECO:0007669"/>
    <property type="project" value="TreeGrafter"/>
</dbReference>
<keyword evidence="3 9" id="KW-0732">Signal</keyword>
<feature type="active site" evidence="7">
    <location>
        <position position="293"/>
    </location>
</feature>
<feature type="region of interest" description="Disordered" evidence="8">
    <location>
        <begin position="431"/>
        <end position="670"/>
    </location>
</feature>
<evidence type="ECO:0000256" key="7">
    <source>
        <dbReference type="PIRSR" id="PIRSR601461-1"/>
    </source>
</evidence>
<evidence type="ECO:0000256" key="5">
    <source>
        <dbReference type="ARBA" id="ARBA00022801"/>
    </source>
</evidence>
<feature type="active site" evidence="7">
    <location>
        <position position="91"/>
    </location>
</feature>
<evidence type="ECO:0000256" key="6">
    <source>
        <dbReference type="ARBA" id="ARBA00023145"/>
    </source>
</evidence>
<dbReference type="GO" id="GO:0006508">
    <property type="term" value="P:proteolysis"/>
    <property type="evidence" value="ECO:0007669"/>
    <property type="project" value="UniProtKB-KW"/>
</dbReference>
<feature type="compositionally biased region" description="Low complexity" evidence="8">
    <location>
        <begin position="828"/>
        <end position="847"/>
    </location>
</feature>
<dbReference type="GO" id="GO:0031505">
    <property type="term" value="P:fungal-type cell wall organization"/>
    <property type="evidence" value="ECO:0007669"/>
    <property type="project" value="TreeGrafter"/>
</dbReference>
<dbReference type="EMBL" id="KV875098">
    <property type="protein sequence ID" value="OIW28768.1"/>
    <property type="molecule type" value="Genomic_DNA"/>
</dbReference>
<organism evidence="11 12">
    <name type="scientific">Coniochaeta ligniaria NRRL 30616</name>
    <dbReference type="NCBI Taxonomy" id="1408157"/>
    <lineage>
        <taxon>Eukaryota</taxon>
        <taxon>Fungi</taxon>
        <taxon>Dikarya</taxon>
        <taxon>Ascomycota</taxon>
        <taxon>Pezizomycotina</taxon>
        <taxon>Sordariomycetes</taxon>
        <taxon>Sordariomycetidae</taxon>
        <taxon>Coniochaetales</taxon>
        <taxon>Coniochaetaceae</taxon>
        <taxon>Coniochaeta</taxon>
    </lineage>
</organism>
<dbReference type="InterPro" id="IPR033121">
    <property type="entry name" value="PEPTIDASE_A1"/>
</dbReference>
<dbReference type="Gene3D" id="2.40.70.10">
    <property type="entry name" value="Acid Proteases"/>
    <property type="match status" value="2"/>
</dbReference>
<feature type="compositionally biased region" description="Low complexity" evidence="8">
    <location>
        <begin position="595"/>
        <end position="670"/>
    </location>
</feature>
<dbReference type="InParanoid" id="A0A1J7JGB7"/>
<dbReference type="InterPro" id="IPR021109">
    <property type="entry name" value="Peptidase_aspartic_dom_sf"/>
</dbReference>
<keyword evidence="4" id="KW-0064">Aspartyl protease</keyword>
<evidence type="ECO:0000259" key="10">
    <source>
        <dbReference type="PROSITE" id="PS51767"/>
    </source>
</evidence>
<dbReference type="PRINTS" id="PR00792">
    <property type="entry name" value="PEPSIN"/>
</dbReference>
<dbReference type="GO" id="GO:0009277">
    <property type="term" value="C:fungal-type cell wall"/>
    <property type="evidence" value="ECO:0007669"/>
    <property type="project" value="TreeGrafter"/>
</dbReference>
<keyword evidence="5" id="KW-0378">Hydrolase</keyword>
<feature type="domain" description="Peptidase A1" evidence="10">
    <location>
        <begin position="73"/>
        <end position="398"/>
    </location>
</feature>
<feature type="compositionally biased region" description="Low complexity" evidence="8">
    <location>
        <begin position="431"/>
        <end position="584"/>
    </location>
</feature>
<name>A0A1J7JGB7_9PEZI</name>
<evidence type="ECO:0000256" key="1">
    <source>
        <dbReference type="ARBA" id="ARBA00007447"/>
    </source>
</evidence>
<dbReference type="Pfam" id="PF00026">
    <property type="entry name" value="Asp"/>
    <property type="match status" value="1"/>
</dbReference>
<dbReference type="OrthoDB" id="771136at2759"/>
<feature type="region of interest" description="Disordered" evidence="8">
    <location>
        <begin position="828"/>
        <end position="867"/>
    </location>
</feature>
<dbReference type="SUPFAM" id="SSF50630">
    <property type="entry name" value="Acid proteases"/>
    <property type="match status" value="1"/>
</dbReference>
<evidence type="ECO:0000256" key="9">
    <source>
        <dbReference type="SAM" id="SignalP"/>
    </source>
</evidence>
<dbReference type="InterPro" id="IPR001461">
    <property type="entry name" value="Aspartic_peptidase_A1"/>
</dbReference>
<dbReference type="PANTHER" id="PTHR47965:SF12">
    <property type="entry name" value="ASPARTIC PROTEINASE 3-RELATED"/>
    <property type="match status" value="1"/>
</dbReference>
<keyword evidence="6" id="KW-0865">Zymogen</keyword>
<dbReference type="GO" id="GO:0004190">
    <property type="term" value="F:aspartic-type endopeptidase activity"/>
    <property type="evidence" value="ECO:0007669"/>
    <property type="project" value="UniProtKB-KW"/>
</dbReference>
<sequence length="930" mass="93476">MSSTLLYLAAAVFPAVSHALLSDVVIPRDNPNVEAANFIRYPVVPLVGGSVFGKHSRRQEDVSALGQRSGTIYTINIVLGTPGVSVPVQFDTGASELWVNPVCSKATDQAFCAAQPRFTVSSTLIDLGTQGYNDIIRGPAGDYTGYVNFEYVADYMRIGSARITQQIFGAAYDSVRPAVGILGAAPDISGWSSPYPFVIDSLRDQGFTNSRAFSMDLQGLESTDGSVIFGGVDTKKYAGSLIKLPIVPAAQSPDGTTRFYIHLDGISVNQPDGTVVSVYQKPAGGVGQAYKVDSGYTLSALPSDAFSSLVAAFPSAQAVDSDLYSVDCLDPGQGGSLDFTFGDKVINVPYNDFVWHDPRSGLCILGAFQDDYVPVLGETFLRAAYVVFDWDNQNIHLAQSADCGSNVIAIGSGADAVPSVAGGCAVVLPTSTSSSTTVSSTSTTETSSTTSEASTSTTESSSTTSEASTSTTESSSTTSEVSTSTTEPPSTTSETSTSTEETSSTTTEVSTTSDSSSSSSVTSTSDSSSSSSTESSAATSTTEASSSSSTEQSTITSTTESSSSSTESTTVTSTTESSSSSSTESSDDACTFEPDTSSSSDSSTVAASTDSSVTTSSSMSSSVDPTDVSSSSVVSSDSSTATSSTSEFSSVSSSASSTSSGPGTAASTSVTSSTASSSAASSVAPITTVIGSSGGSGLTSTITYTTTSVYTITSCAPGKTACRPGAVTTATITSVTTFCPEASSTSPPTISKSTLTSTRTTTYTITSCAPEKTACHPGQVTTEVVTALTTVCPQTTGTYTLQNVPVTVVPIVAGTPVVVPGCTPGAPTPTGLASSSGGSTGVVVKPSSEGHPAVSTPLSGGSAATTTQTVSRTTAAAASVQWTTTSGANATAIFTAKATPSVVMAGVGRTSVVPALAALVVAAGMAAVGL</sequence>
<accession>A0A1J7JGB7</accession>
<reference evidence="11 12" key="1">
    <citation type="submission" date="2016-10" db="EMBL/GenBank/DDBJ databases">
        <title>Draft genome sequence of Coniochaeta ligniaria NRRL30616, a lignocellulolytic fungus for bioabatement of inhibitors in plant biomass hydrolysates.</title>
        <authorList>
            <consortium name="DOE Joint Genome Institute"/>
            <person name="Jimenez D.J."/>
            <person name="Hector R.E."/>
            <person name="Riley R."/>
            <person name="Sun H."/>
            <person name="Grigoriev I.V."/>
            <person name="Van Elsas J.D."/>
            <person name="Nichols N.N."/>
        </authorList>
    </citation>
    <scope>NUCLEOTIDE SEQUENCE [LARGE SCALE GENOMIC DNA]</scope>
    <source>
        <strain evidence="11 12">NRRL 30616</strain>
    </source>
</reference>
<evidence type="ECO:0000313" key="12">
    <source>
        <dbReference type="Proteomes" id="UP000182658"/>
    </source>
</evidence>
<dbReference type="STRING" id="1408157.A0A1J7JGB7"/>
<evidence type="ECO:0000256" key="2">
    <source>
        <dbReference type="ARBA" id="ARBA00022670"/>
    </source>
</evidence>
<proteinExistence type="inferred from homology"/>
<gene>
    <name evidence="11" type="ORF">CONLIGDRAFT_715235</name>
</gene>
<evidence type="ECO:0000256" key="4">
    <source>
        <dbReference type="ARBA" id="ARBA00022750"/>
    </source>
</evidence>